<evidence type="ECO:0000313" key="1">
    <source>
        <dbReference type="EMBL" id="BAM88931.1"/>
    </source>
</evidence>
<evidence type="ECO:0000313" key="2">
    <source>
        <dbReference type="Proteomes" id="UP000011841"/>
    </source>
</evidence>
<reference evidence="1 2" key="1">
    <citation type="journal article" date="2013" name="Appl. Environ. Microbiol.">
        <title>Genome analysis suggests that the soil oligotrophic bacterium Agromonas oligotrophica (Bradyrhizobium oligotrophicum) is a nitrogen-fixing symbiont of Aeschynomene indica.</title>
        <authorList>
            <person name="Okubo T."/>
            <person name="Fukushima S."/>
            <person name="Itakura M."/>
            <person name="Oshima K."/>
            <person name="Longtonglang A."/>
            <person name="Teaumroong N."/>
            <person name="Mitsui H."/>
            <person name="Hattori M."/>
            <person name="Hattori R."/>
            <person name="Hattori T."/>
            <person name="Minamisawa K."/>
        </authorList>
    </citation>
    <scope>NUCLEOTIDE SEQUENCE [LARGE SCALE GENOMIC DNA]</scope>
    <source>
        <strain evidence="1 2">S58</strain>
    </source>
</reference>
<dbReference type="GO" id="GO:0016740">
    <property type="term" value="F:transferase activity"/>
    <property type="evidence" value="ECO:0007669"/>
    <property type="project" value="UniProtKB-KW"/>
</dbReference>
<dbReference type="Gene3D" id="3.60.20.40">
    <property type="match status" value="1"/>
</dbReference>
<dbReference type="InterPro" id="IPR043137">
    <property type="entry name" value="GGT_ssub_C"/>
</dbReference>
<dbReference type="Pfam" id="PF01019">
    <property type="entry name" value="G_glu_transpept"/>
    <property type="match status" value="1"/>
</dbReference>
<name>M4Z769_9BRAD</name>
<dbReference type="AlphaFoldDB" id="M4Z769"/>
<proteinExistence type="predicted"/>
<dbReference type="PANTHER" id="PTHR43881:SF5">
    <property type="entry name" value="GAMMA-GLUTAMYLTRANSPEPTIDASE"/>
    <property type="match status" value="1"/>
</dbReference>
<dbReference type="InterPro" id="IPR029055">
    <property type="entry name" value="Ntn_hydrolases_N"/>
</dbReference>
<dbReference type="PANTHER" id="PTHR43881">
    <property type="entry name" value="GAMMA-GLUTAMYLTRANSPEPTIDASE (AFU_ORTHOLOGUE AFUA_4G13580)"/>
    <property type="match status" value="1"/>
</dbReference>
<dbReference type="STRING" id="1245469.S58_29300"/>
<keyword evidence="1" id="KW-0808">Transferase</keyword>
<accession>M4Z769</accession>
<keyword evidence="2" id="KW-1185">Reference proteome</keyword>
<organism evidence="1 2">
    <name type="scientific">Bradyrhizobium oligotrophicum S58</name>
    <dbReference type="NCBI Taxonomy" id="1245469"/>
    <lineage>
        <taxon>Bacteria</taxon>
        <taxon>Pseudomonadati</taxon>
        <taxon>Pseudomonadota</taxon>
        <taxon>Alphaproteobacteria</taxon>
        <taxon>Hyphomicrobiales</taxon>
        <taxon>Nitrobacteraceae</taxon>
        <taxon>Bradyrhizobium</taxon>
    </lineage>
</organism>
<protein>
    <submittedName>
        <fullName evidence="1">Gamma-glutamyltransferase</fullName>
    </submittedName>
</protein>
<dbReference type="PATRIC" id="fig|1245469.3.peg.2996"/>
<dbReference type="EMBL" id="AP012603">
    <property type="protein sequence ID" value="BAM88931.1"/>
    <property type="molecule type" value="Genomic_DNA"/>
</dbReference>
<dbReference type="Proteomes" id="UP000011841">
    <property type="component" value="Chromosome"/>
</dbReference>
<dbReference type="HOGENOM" id="CLU_159806_0_0_5"/>
<dbReference type="InterPro" id="IPR052896">
    <property type="entry name" value="GGT-like_enzyme"/>
</dbReference>
<dbReference type="SUPFAM" id="SSF56235">
    <property type="entry name" value="N-terminal nucleophile aminohydrolases (Ntn hydrolases)"/>
    <property type="match status" value="1"/>
</dbReference>
<sequence length="129" mass="13931">MHTLIASIAKRDGRLWSVLGCMGADGQPQIQLQLYSAMIDHGLDIQEAIEMPRFLSGRLGLGEARDTLHLEGRFPEDAVGALLQRGHIINRWGAWNEMAGHAHSIALDPQSGTLAGGADPRRDGAALGW</sequence>
<gene>
    <name evidence="1" type="ORF">S58_29300</name>
</gene>
<dbReference type="KEGG" id="aol:S58_29300"/>
<dbReference type="eggNOG" id="COG0405">
    <property type="taxonomic scope" value="Bacteria"/>
</dbReference>